<keyword evidence="4" id="KW-1185">Reference proteome</keyword>
<dbReference type="EMBL" id="CAXLJM020000124">
    <property type="protein sequence ID" value="CAL8138639.1"/>
    <property type="molecule type" value="Genomic_DNA"/>
</dbReference>
<evidence type="ECO:0000256" key="1">
    <source>
        <dbReference type="SAM" id="Coils"/>
    </source>
</evidence>
<dbReference type="Proteomes" id="UP001642540">
    <property type="component" value="Unassembled WGS sequence"/>
</dbReference>
<evidence type="ECO:0000256" key="2">
    <source>
        <dbReference type="SAM" id="MobiDB-lite"/>
    </source>
</evidence>
<evidence type="ECO:0000313" key="4">
    <source>
        <dbReference type="Proteomes" id="UP001642540"/>
    </source>
</evidence>
<feature type="coiled-coil region" evidence="1">
    <location>
        <begin position="5"/>
        <end position="48"/>
    </location>
</feature>
<evidence type="ECO:0000313" key="3">
    <source>
        <dbReference type="EMBL" id="CAL8138639.1"/>
    </source>
</evidence>
<feature type="region of interest" description="Disordered" evidence="2">
    <location>
        <begin position="146"/>
        <end position="168"/>
    </location>
</feature>
<sequence length="168" mass="19809">MEHDANKLEEENKLLRRALKADDLEIEMTVLKKAHEELKDEFKKAQKVFSDELDHVRIEKQGFASKIFCLETRNQEMETLLTDKENEMKKLKEELDEKTAKLEKATSVIKNKFGLAFYYWKEKKDLELKLKNLKEVAELEAREKHLEQYTQSDCVSSTPESRDLGSRV</sequence>
<name>A0ABP1RXT9_9HEXA</name>
<keyword evidence="1" id="KW-0175">Coiled coil</keyword>
<feature type="compositionally biased region" description="Polar residues" evidence="2">
    <location>
        <begin position="148"/>
        <end position="159"/>
    </location>
</feature>
<accession>A0ABP1RXT9</accession>
<protein>
    <submittedName>
        <fullName evidence="3">Uncharacterized protein</fullName>
    </submittedName>
</protein>
<feature type="coiled-coil region" evidence="1">
    <location>
        <begin position="74"/>
        <end position="143"/>
    </location>
</feature>
<comment type="caution">
    <text evidence="3">The sequence shown here is derived from an EMBL/GenBank/DDBJ whole genome shotgun (WGS) entry which is preliminary data.</text>
</comment>
<proteinExistence type="predicted"/>
<gene>
    <name evidence="3" type="ORF">ODALV1_LOCUS27461</name>
</gene>
<reference evidence="3 4" key="1">
    <citation type="submission" date="2024-08" db="EMBL/GenBank/DDBJ databases">
        <authorList>
            <person name="Cucini C."/>
            <person name="Frati F."/>
        </authorList>
    </citation>
    <scope>NUCLEOTIDE SEQUENCE [LARGE SCALE GENOMIC DNA]</scope>
</reference>
<organism evidence="3 4">
    <name type="scientific">Orchesella dallaii</name>
    <dbReference type="NCBI Taxonomy" id="48710"/>
    <lineage>
        <taxon>Eukaryota</taxon>
        <taxon>Metazoa</taxon>
        <taxon>Ecdysozoa</taxon>
        <taxon>Arthropoda</taxon>
        <taxon>Hexapoda</taxon>
        <taxon>Collembola</taxon>
        <taxon>Entomobryomorpha</taxon>
        <taxon>Entomobryoidea</taxon>
        <taxon>Orchesellidae</taxon>
        <taxon>Orchesellinae</taxon>
        <taxon>Orchesella</taxon>
    </lineage>
</organism>